<dbReference type="GO" id="GO:0016020">
    <property type="term" value="C:membrane"/>
    <property type="evidence" value="ECO:0007669"/>
    <property type="project" value="UniProtKB-SubCell"/>
</dbReference>
<feature type="transmembrane region" description="Helical" evidence="6">
    <location>
        <begin position="318"/>
        <end position="336"/>
    </location>
</feature>
<keyword evidence="2 6" id="KW-0812">Transmembrane</keyword>
<dbReference type="EMBL" id="KN847536">
    <property type="protein sequence ID" value="KIW06007.1"/>
    <property type="molecule type" value="Genomic_DNA"/>
</dbReference>
<organism evidence="8 9">
    <name type="scientific">Verruconis gallopava</name>
    <dbReference type="NCBI Taxonomy" id="253628"/>
    <lineage>
        <taxon>Eukaryota</taxon>
        <taxon>Fungi</taxon>
        <taxon>Dikarya</taxon>
        <taxon>Ascomycota</taxon>
        <taxon>Pezizomycotina</taxon>
        <taxon>Dothideomycetes</taxon>
        <taxon>Pleosporomycetidae</taxon>
        <taxon>Venturiales</taxon>
        <taxon>Sympoventuriaceae</taxon>
        <taxon>Verruconis</taxon>
    </lineage>
</organism>
<keyword evidence="3 6" id="KW-1133">Transmembrane helix</keyword>
<evidence type="ECO:0000256" key="4">
    <source>
        <dbReference type="ARBA" id="ARBA00023136"/>
    </source>
</evidence>
<dbReference type="InterPro" id="IPR000620">
    <property type="entry name" value="EamA_dom"/>
</dbReference>
<proteinExistence type="predicted"/>
<keyword evidence="9" id="KW-1185">Reference proteome</keyword>
<feature type="transmembrane region" description="Helical" evidence="6">
    <location>
        <begin position="123"/>
        <end position="143"/>
    </location>
</feature>
<evidence type="ECO:0000256" key="3">
    <source>
        <dbReference type="ARBA" id="ARBA00022989"/>
    </source>
</evidence>
<dbReference type="SUPFAM" id="SSF103481">
    <property type="entry name" value="Multidrug resistance efflux transporter EmrE"/>
    <property type="match status" value="2"/>
</dbReference>
<dbReference type="PANTHER" id="PTHR22911:SF6">
    <property type="entry name" value="SOLUTE CARRIER FAMILY 35 MEMBER G1"/>
    <property type="match status" value="1"/>
</dbReference>
<feature type="transmembrane region" description="Helical" evidence="6">
    <location>
        <begin position="150"/>
        <end position="169"/>
    </location>
</feature>
<dbReference type="FunCoup" id="A0A0D1YZB4">
    <property type="interactions" value="128"/>
</dbReference>
<dbReference type="InParanoid" id="A0A0D1YZB4"/>
<name>A0A0D1YZB4_9PEZI</name>
<dbReference type="HOGENOM" id="CLU_032828_4_3_1"/>
<feature type="domain" description="EamA" evidence="7">
    <location>
        <begin position="25"/>
        <end position="161"/>
    </location>
</feature>
<reference evidence="8 9" key="1">
    <citation type="submission" date="2015-01" db="EMBL/GenBank/DDBJ databases">
        <title>The Genome Sequence of Ochroconis gallopava CBS43764.</title>
        <authorList>
            <consortium name="The Broad Institute Genomics Platform"/>
            <person name="Cuomo C."/>
            <person name="de Hoog S."/>
            <person name="Gorbushina A."/>
            <person name="Stielow B."/>
            <person name="Teixiera M."/>
            <person name="Abouelleil A."/>
            <person name="Chapman S.B."/>
            <person name="Priest M."/>
            <person name="Young S.K."/>
            <person name="Wortman J."/>
            <person name="Nusbaum C."/>
            <person name="Birren B."/>
        </authorList>
    </citation>
    <scope>NUCLEOTIDE SEQUENCE [LARGE SCALE GENOMIC DNA]</scope>
    <source>
        <strain evidence="8 9">CBS 43764</strain>
    </source>
</reference>
<dbReference type="PANTHER" id="PTHR22911">
    <property type="entry name" value="ACYL-MALONYL CONDENSING ENZYME-RELATED"/>
    <property type="match status" value="1"/>
</dbReference>
<evidence type="ECO:0000256" key="1">
    <source>
        <dbReference type="ARBA" id="ARBA00004141"/>
    </source>
</evidence>
<dbReference type="OrthoDB" id="306876at2759"/>
<feature type="transmembrane region" description="Helical" evidence="6">
    <location>
        <begin position="59"/>
        <end position="77"/>
    </location>
</feature>
<dbReference type="VEuPathDB" id="FungiDB:PV09_03188"/>
<evidence type="ECO:0000256" key="2">
    <source>
        <dbReference type="ARBA" id="ARBA00022692"/>
    </source>
</evidence>
<keyword evidence="4 6" id="KW-0472">Membrane</keyword>
<evidence type="ECO:0000259" key="7">
    <source>
        <dbReference type="Pfam" id="PF00892"/>
    </source>
</evidence>
<comment type="subcellular location">
    <subcellularLocation>
        <location evidence="1">Membrane</location>
        <topology evidence="1">Multi-pass membrane protein</topology>
    </subcellularLocation>
</comment>
<feature type="region of interest" description="Disordered" evidence="5">
    <location>
        <begin position="341"/>
        <end position="368"/>
    </location>
</feature>
<sequence length="368" mass="40222">MTNEANTPNISEQEQAWKRVYRQNKGAFLILLAEAVASSMDAIVRFLQQGGRGIHPYQIIFARMAGTTILSTIYMWWNQVPDFPLGKPSVRGLLVIRALFGFFGLWCLYYSVRFLPLAEATVFRFLVPIVTGWACSIFLGQVFSGKDLCAGLIALIGVIIIAQPAAIFGPKNDLVDSSDLLFLATSGNKIDQVTPAQRLFAIAVSLLGVLGASGAYTMIRVIGDRAHALISVNYFAIVSTVGSTLILLLTPNIGFKLPQDVREWALLASLGVLGFILQFLLTAGLQLDRGTKATSMMYSQIIFALLFDWGIWGMFPGTWSIIGGFIVIASTLWSALQKHQEPKIKSSETSAVDEESALLGENRESDSD</sequence>
<gene>
    <name evidence="8" type="ORF">PV09_03188</name>
</gene>
<dbReference type="GeneID" id="27311161"/>
<evidence type="ECO:0000313" key="8">
    <source>
        <dbReference type="EMBL" id="KIW06007.1"/>
    </source>
</evidence>
<protein>
    <recommendedName>
        <fullName evidence="7">EamA domain-containing protein</fullName>
    </recommendedName>
</protein>
<dbReference type="Pfam" id="PF00892">
    <property type="entry name" value="EamA"/>
    <property type="match status" value="2"/>
</dbReference>
<feature type="transmembrane region" description="Helical" evidence="6">
    <location>
        <begin position="264"/>
        <end position="283"/>
    </location>
</feature>
<feature type="transmembrane region" description="Helical" evidence="6">
    <location>
        <begin position="199"/>
        <end position="219"/>
    </location>
</feature>
<feature type="transmembrane region" description="Helical" evidence="6">
    <location>
        <begin position="89"/>
        <end position="111"/>
    </location>
</feature>
<feature type="transmembrane region" description="Helical" evidence="6">
    <location>
        <begin position="231"/>
        <end position="249"/>
    </location>
</feature>
<dbReference type="InterPro" id="IPR037185">
    <property type="entry name" value="EmrE-like"/>
</dbReference>
<feature type="domain" description="EamA" evidence="7">
    <location>
        <begin position="207"/>
        <end position="333"/>
    </location>
</feature>
<evidence type="ECO:0000256" key="5">
    <source>
        <dbReference type="SAM" id="MobiDB-lite"/>
    </source>
</evidence>
<dbReference type="AlphaFoldDB" id="A0A0D1YZB4"/>
<evidence type="ECO:0000256" key="6">
    <source>
        <dbReference type="SAM" id="Phobius"/>
    </source>
</evidence>
<evidence type="ECO:0000313" key="9">
    <source>
        <dbReference type="Proteomes" id="UP000053259"/>
    </source>
</evidence>
<dbReference type="RefSeq" id="XP_016215876.1">
    <property type="nucleotide sequence ID" value="XM_016356353.1"/>
</dbReference>
<accession>A0A0D1YZB4</accession>
<dbReference type="Proteomes" id="UP000053259">
    <property type="component" value="Unassembled WGS sequence"/>
</dbReference>